<accession>A0A6C0IXH1</accession>
<organism evidence="2">
    <name type="scientific">viral metagenome</name>
    <dbReference type="NCBI Taxonomy" id="1070528"/>
    <lineage>
        <taxon>unclassified sequences</taxon>
        <taxon>metagenomes</taxon>
        <taxon>organismal metagenomes</taxon>
    </lineage>
</organism>
<sequence>MIDKLTKDFIDKIVIEIKKDDNKKTLKEEILNPIFSEFSDKIYPYISILFIMYSLNLVLIIVILFLTILRKK</sequence>
<keyword evidence="1" id="KW-0812">Transmembrane</keyword>
<reference evidence="2" key="1">
    <citation type="journal article" date="2020" name="Nature">
        <title>Giant virus diversity and host interactions through global metagenomics.</title>
        <authorList>
            <person name="Schulz F."/>
            <person name="Roux S."/>
            <person name="Paez-Espino D."/>
            <person name="Jungbluth S."/>
            <person name="Walsh D.A."/>
            <person name="Denef V.J."/>
            <person name="McMahon K.D."/>
            <person name="Konstantinidis K.T."/>
            <person name="Eloe-Fadrosh E.A."/>
            <person name="Kyrpides N.C."/>
            <person name="Woyke T."/>
        </authorList>
    </citation>
    <scope>NUCLEOTIDE SEQUENCE</scope>
    <source>
        <strain evidence="2">GVMAG-M-3300024302-11</strain>
    </source>
</reference>
<feature type="transmembrane region" description="Helical" evidence="1">
    <location>
        <begin position="42"/>
        <end position="69"/>
    </location>
</feature>
<evidence type="ECO:0000256" key="1">
    <source>
        <dbReference type="SAM" id="Phobius"/>
    </source>
</evidence>
<dbReference type="EMBL" id="MN740254">
    <property type="protein sequence ID" value="QHT96173.1"/>
    <property type="molecule type" value="Genomic_DNA"/>
</dbReference>
<keyword evidence="1" id="KW-1133">Transmembrane helix</keyword>
<name>A0A6C0IXH1_9ZZZZ</name>
<dbReference type="AlphaFoldDB" id="A0A6C0IXH1"/>
<protein>
    <submittedName>
        <fullName evidence="2">Uncharacterized protein</fullName>
    </submittedName>
</protein>
<evidence type="ECO:0000313" key="2">
    <source>
        <dbReference type="EMBL" id="QHT96173.1"/>
    </source>
</evidence>
<proteinExistence type="predicted"/>
<keyword evidence="1" id="KW-0472">Membrane</keyword>